<organism evidence="5 6">
    <name type="scientific">Paracoccus denitrificans</name>
    <dbReference type="NCBI Taxonomy" id="266"/>
    <lineage>
        <taxon>Bacteria</taxon>
        <taxon>Pseudomonadati</taxon>
        <taxon>Pseudomonadota</taxon>
        <taxon>Alphaproteobacteria</taxon>
        <taxon>Rhodobacterales</taxon>
        <taxon>Paracoccaceae</taxon>
        <taxon>Paracoccus</taxon>
    </lineage>
</organism>
<gene>
    <name evidence="5" type="ORF">DI616_16640</name>
</gene>
<dbReference type="Pfam" id="PF03480">
    <property type="entry name" value="DctP"/>
    <property type="match status" value="1"/>
</dbReference>
<accession>A0A533I4T7</accession>
<evidence type="ECO:0000313" key="5">
    <source>
        <dbReference type="EMBL" id="TKW65000.1"/>
    </source>
</evidence>
<dbReference type="AlphaFoldDB" id="A0A533I4T7"/>
<evidence type="ECO:0000256" key="2">
    <source>
        <dbReference type="ARBA" id="ARBA00022729"/>
    </source>
</evidence>
<protein>
    <submittedName>
        <fullName evidence="5">C4-dicarboxylate ABC transporter substrate-binding protein</fullName>
    </submittedName>
</protein>
<dbReference type="Gene3D" id="3.40.190.170">
    <property type="entry name" value="Bacterial extracellular solute-binding protein, family 7"/>
    <property type="match status" value="1"/>
</dbReference>
<dbReference type="PANTHER" id="PTHR33376">
    <property type="match status" value="1"/>
</dbReference>
<sequence length="412" mass="44957">MTRRPFAMPKGVRAQHARISEPRQPMPAINSAELTESCCETLNYPMNGLRALPRKPIRSRRKNGHSHLQRRSDPAAPNKESLMNFPFASMPRRLAVSAMSLLLVTAANATELRMLTSYGMNTAYTENVAVRFNDMVAEASGGETTVTLQGPDVVPPLEQLQPVAAGVFDMLYTHGAYHTDTTGVGAAMDAVAVDPAKVRDSGIWDLIDKHYNELGLKVIAIVPLGSSGFQYVLKEPIEAAPSLQGRRLRGSPTYTNITTQLGGAPVLMSSGEVYSAMDRGVIDGAAWGLNGVKDLGWHEVAGYFTKPTFGQTYTYVLMNLDKFNGLDEAERTLLLEQGTALEDTSAPLLDELAVKEWDELKELGMEETQFAPEDVPNLTTLVNEGIWQLGMDKSADVVGQMKQLAEENGLTQ</sequence>
<feature type="compositionally biased region" description="Basic residues" evidence="4">
    <location>
        <begin position="52"/>
        <end position="69"/>
    </location>
</feature>
<evidence type="ECO:0000256" key="4">
    <source>
        <dbReference type="SAM" id="MobiDB-lite"/>
    </source>
</evidence>
<reference evidence="5 6" key="1">
    <citation type="journal article" date="2017" name="Nat. Commun.">
        <title>In situ click chemistry generation of cyclooxygenase-2 inhibitors.</title>
        <authorList>
            <person name="Bhardwaj A."/>
            <person name="Kaur J."/>
            <person name="Wuest M."/>
            <person name="Wuest F."/>
        </authorList>
    </citation>
    <scope>NUCLEOTIDE SEQUENCE [LARGE SCALE GENOMIC DNA]</scope>
    <source>
        <strain evidence="5">S2_012_000_R3_94</strain>
    </source>
</reference>
<evidence type="ECO:0000256" key="1">
    <source>
        <dbReference type="ARBA" id="ARBA00004418"/>
    </source>
</evidence>
<evidence type="ECO:0000313" key="6">
    <source>
        <dbReference type="Proteomes" id="UP000315344"/>
    </source>
</evidence>
<dbReference type="InterPro" id="IPR038404">
    <property type="entry name" value="TRAP_DctP_sf"/>
</dbReference>
<dbReference type="InterPro" id="IPR018389">
    <property type="entry name" value="DctP_fam"/>
</dbReference>
<dbReference type="GO" id="GO:0042597">
    <property type="term" value="C:periplasmic space"/>
    <property type="evidence" value="ECO:0007669"/>
    <property type="project" value="UniProtKB-SubCell"/>
</dbReference>
<keyword evidence="3" id="KW-0574">Periplasm</keyword>
<dbReference type="EMBL" id="VAFL01000017">
    <property type="protein sequence ID" value="TKW65000.1"/>
    <property type="molecule type" value="Genomic_DNA"/>
</dbReference>
<proteinExistence type="predicted"/>
<keyword evidence="2" id="KW-0732">Signal</keyword>
<comment type="subcellular location">
    <subcellularLocation>
        <location evidence="1">Periplasm</location>
    </subcellularLocation>
</comment>
<feature type="region of interest" description="Disordered" evidence="4">
    <location>
        <begin position="52"/>
        <end position="80"/>
    </location>
</feature>
<dbReference type="GO" id="GO:0055085">
    <property type="term" value="P:transmembrane transport"/>
    <property type="evidence" value="ECO:0007669"/>
    <property type="project" value="InterPro"/>
</dbReference>
<feature type="region of interest" description="Disordered" evidence="4">
    <location>
        <begin position="1"/>
        <end position="25"/>
    </location>
</feature>
<comment type="caution">
    <text evidence="5">The sequence shown here is derived from an EMBL/GenBank/DDBJ whole genome shotgun (WGS) entry which is preliminary data.</text>
</comment>
<evidence type="ECO:0000256" key="3">
    <source>
        <dbReference type="ARBA" id="ARBA00022764"/>
    </source>
</evidence>
<dbReference type="NCBIfam" id="NF037995">
    <property type="entry name" value="TRAP_S1"/>
    <property type="match status" value="1"/>
</dbReference>
<dbReference type="Proteomes" id="UP000315344">
    <property type="component" value="Unassembled WGS sequence"/>
</dbReference>
<dbReference type="PANTHER" id="PTHR33376:SF5">
    <property type="entry name" value="EXTRACYTOPLASMIC SOLUTE RECEPTOR PROTEIN"/>
    <property type="match status" value="1"/>
</dbReference>
<name>A0A533I4T7_PARDE</name>